<comment type="function">
    <text evidence="5">Transfers and isomerizes the ribose moiety from AdoMet to the 7-aminomethyl group of 7-deazaguanine (preQ1-tRNA) to give epoxyqueuosine (oQ-tRNA).</text>
</comment>
<dbReference type="EC" id="2.4.99.17" evidence="5"/>
<dbReference type="PANTHER" id="PTHR30307">
    <property type="entry name" value="S-ADENOSYLMETHIONINE:TRNA RIBOSYLTRANSFERASE-ISOMERASE"/>
    <property type="match status" value="1"/>
</dbReference>
<dbReference type="GO" id="GO:0051075">
    <property type="term" value="F:S-adenosylmethionine:tRNA ribosyltransferase-isomerase activity"/>
    <property type="evidence" value="ECO:0007669"/>
    <property type="project" value="UniProtKB-EC"/>
</dbReference>
<name>A0ABR6PAC8_9SPIR</name>
<evidence type="ECO:0000256" key="4">
    <source>
        <dbReference type="ARBA" id="ARBA00022785"/>
    </source>
</evidence>
<keyword evidence="3 5" id="KW-0949">S-adenosyl-L-methionine</keyword>
<comment type="subunit">
    <text evidence="5">Monomer.</text>
</comment>
<dbReference type="InterPro" id="IPR036100">
    <property type="entry name" value="QueA_sf"/>
</dbReference>
<comment type="catalytic activity">
    <reaction evidence="5">
        <text>7-aminomethyl-7-carbaguanosine(34) in tRNA + S-adenosyl-L-methionine = epoxyqueuosine(34) in tRNA + adenine + L-methionine + 2 H(+)</text>
        <dbReference type="Rhea" id="RHEA:32155"/>
        <dbReference type="Rhea" id="RHEA-COMP:10342"/>
        <dbReference type="Rhea" id="RHEA-COMP:18582"/>
        <dbReference type="ChEBI" id="CHEBI:15378"/>
        <dbReference type="ChEBI" id="CHEBI:16708"/>
        <dbReference type="ChEBI" id="CHEBI:57844"/>
        <dbReference type="ChEBI" id="CHEBI:59789"/>
        <dbReference type="ChEBI" id="CHEBI:82833"/>
        <dbReference type="ChEBI" id="CHEBI:194443"/>
        <dbReference type="EC" id="2.4.99.17"/>
    </reaction>
</comment>
<dbReference type="Pfam" id="PF02547">
    <property type="entry name" value="Queuosine_synth"/>
    <property type="match status" value="1"/>
</dbReference>
<keyword evidence="4 5" id="KW-0671">Queuosine biosynthesis</keyword>
<dbReference type="InterPro" id="IPR042119">
    <property type="entry name" value="QueA_dom2"/>
</dbReference>
<evidence type="ECO:0000256" key="2">
    <source>
        <dbReference type="ARBA" id="ARBA00022679"/>
    </source>
</evidence>
<keyword evidence="7" id="KW-1185">Reference proteome</keyword>
<dbReference type="EMBL" id="JACHFG010000002">
    <property type="protein sequence ID" value="MBB6043217.1"/>
    <property type="molecule type" value="Genomic_DNA"/>
</dbReference>
<keyword evidence="2 5" id="KW-0808">Transferase</keyword>
<dbReference type="PANTHER" id="PTHR30307:SF0">
    <property type="entry name" value="S-ADENOSYLMETHIONINE:TRNA RIBOSYLTRANSFERASE-ISOMERASE"/>
    <property type="match status" value="1"/>
</dbReference>
<comment type="subcellular location">
    <subcellularLocation>
        <location evidence="5">Cytoplasm</location>
    </subcellularLocation>
</comment>
<proteinExistence type="inferred from homology"/>
<keyword evidence="6" id="KW-0328">Glycosyltransferase</keyword>
<comment type="similarity">
    <text evidence="5">Belongs to the QueA family.</text>
</comment>
<dbReference type="Gene3D" id="2.40.10.240">
    <property type="entry name" value="QueA-like"/>
    <property type="match status" value="1"/>
</dbReference>
<reference evidence="6 7" key="1">
    <citation type="submission" date="2020-08" db="EMBL/GenBank/DDBJ databases">
        <title>Genomic Encyclopedia of Type Strains, Phase IV (KMG-IV): sequencing the most valuable type-strain genomes for metagenomic binning, comparative biology and taxonomic classification.</title>
        <authorList>
            <person name="Goeker M."/>
        </authorList>
    </citation>
    <scope>NUCLEOTIDE SEQUENCE [LARGE SCALE GENOMIC DNA]</scope>
    <source>
        <strain evidence="6 7">DSM 24625</strain>
    </source>
</reference>
<protein>
    <recommendedName>
        <fullName evidence="5">S-adenosylmethionine:tRNA ribosyltransferase-isomerase</fullName>
        <ecNumber evidence="5">2.4.99.17</ecNumber>
    </recommendedName>
    <alternativeName>
        <fullName evidence="5">Queuosine biosynthesis protein QueA</fullName>
    </alternativeName>
</protein>
<dbReference type="SUPFAM" id="SSF111337">
    <property type="entry name" value="QueA-like"/>
    <property type="match status" value="1"/>
</dbReference>
<dbReference type="Gene3D" id="3.40.1780.10">
    <property type="entry name" value="QueA-like"/>
    <property type="match status" value="1"/>
</dbReference>
<dbReference type="NCBIfam" id="NF001140">
    <property type="entry name" value="PRK00147.1"/>
    <property type="match status" value="1"/>
</dbReference>
<evidence type="ECO:0000313" key="6">
    <source>
        <dbReference type="EMBL" id="MBB6043217.1"/>
    </source>
</evidence>
<gene>
    <name evidence="5" type="primary">queA</name>
    <name evidence="6" type="ORF">HNP68_000830</name>
</gene>
<evidence type="ECO:0000256" key="3">
    <source>
        <dbReference type="ARBA" id="ARBA00022691"/>
    </source>
</evidence>
<dbReference type="NCBIfam" id="TIGR00113">
    <property type="entry name" value="queA"/>
    <property type="match status" value="1"/>
</dbReference>
<accession>A0ABR6PAC8</accession>
<dbReference type="InterPro" id="IPR042118">
    <property type="entry name" value="QueA_dom1"/>
</dbReference>
<organism evidence="6 7">
    <name type="scientific">Borreliella yangtzensis</name>
    <dbReference type="NCBI Taxonomy" id="683292"/>
    <lineage>
        <taxon>Bacteria</taxon>
        <taxon>Pseudomonadati</taxon>
        <taxon>Spirochaetota</taxon>
        <taxon>Spirochaetia</taxon>
        <taxon>Spirochaetales</taxon>
        <taxon>Borreliaceae</taxon>
        <taxon>Borreliella</taxon>
    </lineage>
</organism>
<comment type="caution">
    <text evidence="6">The sequence shown here is derived from an EMBL/GenBank/DDBJ whole genome shotgun (WGS) entry which is preliminary data.</text>
</comment>
<dbReference type="Proteomes" id="UP000555838">
    <property type="component" value="Unassembled WGS sequence"/>
</dbReference>
<evidence type="ECO:0000313" key="7">
    <source>
        <dbReference type="Proteomes" id="UP000555838"/>
    </source>
</evidence>
<keyword evidence="1 5" id="KW-0963">Cytoplasm</keyword>
<sequence>MILVKTKEFHFNLPHSLIAQYPSEKRGSSRLMVLDPKLQKIYHENSVNNILKYINSNTFIIFNNSKVRKSRMYAESEIGSDIEFLILNRINSAMFTALISKSKKQIVGNIYKFPEGLIGKILSKNGSEIVLKFDNDVGEDYFEKHGFVPIPPYIKRDYDKIDEDRYQTVYSKYIGSAAAATAGLHFSKDLFSVFEKNNIEYDFVTLHVGLGTFLPVRSKRIEEHNMHFETFLVKDSVADRLENAKFLGKKILAIGTTTLRALESSYDHKLRKFKTGQQSTNLFIYPGKNYCFKFVDMLFTNFHTPQSTLLMLVSSFAGKDFVFSSYKEAVNKGYKFFSYGDSMLVLNHI</sequence>
<dbReference type="HAMAP" id="MF_00113">
    <property type="entry name" value="QueA"/>
    <property type="match status" value="1"/>
</dbReference>
<comment type="pathway">
    <text evidence="5">tRNA modification; tRNA-queuosine biosynthesis.</text>
</comment>
<dbReference type="InterPro" id="IPR003699">
    <property type="entry name" value="QueA"/>
</dbReference>
<evidence type="ECO:0000256" key="1">
    <source>
        <dbReference type="ARBA" id="ARBA00022490"/>
    </source>
</evidence>
<evidence type="ECO:0000256" key="5">
    <source>
        <dbReference type="HAMAP-Rule" id="MF_00113"/>
    </source>
</evidence>